<dbReference type="EMBL" id="JANBTX010000175">
    <property type="protein sequence ID" value="KAJ2685011.1"/>
    <property type="molecule type" value="Genomic_DNA"/>
</dbReference>
<evidence type="ECO:0000313" key="3">
    <source>
        <dbReference type="Proteomes" id="UP001151516"/>
    </source>
</evidence>
<comment type="caution">
    <text evidence="2">The sequence shown here is derived from an EMBL/GenBank/DDBJ whole genome shotgun (WGS) entry which is preliminary data.</text>
</comment>
<name>A0A9W8L1J7_9FUNG</name>
<evidence type="ECO:0000256" key="1">
    <source>
        <dbReference type="SAM" id="MobiDB-lite"/>
    </source>
</evidence>
<sequence>MLSKGPGRVGQAALDKRKGAHGISRVIGTDAQGELTVTTEPDEVRELTRAHFDDMFRPRPVRPELLTEWAEEYAPKGRPEQYPATVAEVSIEEVSQLLKESPRNKAAGPSGVTFELLRSADADGVLAKQRPITLLPVVRKLFTALLTRRLTVDNQLRAGGN</sequence>
<protein>
    <submittedName>
        <fullName evidence="2">Uncharacterized protein</fullName>
    </submittedName>
</protein>
<proteinExistence type="predicted"/>
<feature type="region of interest" description="Disordered" evidence="1">
    <location>
        <begin position="1"/>
        <end position="21"/>
    </location>
</feature>
<dbReference type="Proteomes" id="UP001151516">
    <property type="component" value="Unassembled WGS sequence"/>
</dbReference>
<gene>
    <name evidence="2" type="ORF">IWW39_004553</name>
</gene>
<dbReference type="OrthoDB" id="2386314at2759"/>
<evidence type="ECO:0000313" key="2">
    <source>
        <dbReference type="EMBL" id="KAJ2685011.1"/>
    </source>
</evidence>
<accession>A0A9W8L1J7</accession>
<keyword evidence="3" id="KW-1185">Reference proteome</keyword>
<dbReference type="AlphaFoldDB" id="A0A9W8L1J7"/>
<organism evidence="2 3">
    <name type="scientific">Coemansia spiralis</name>
    <dbReference type="NCBI Taxonomy" id="417178"/>
    <lineage>
        <taxon>Eukaryota</taxon>
        <taxon>Fungi</taxon>
        <taxon>Fungi incertae sedis</taxon>
        <taxon>Zoopagomycota</taxon>
        <taxon>Kickxellomycotina</taxon>
        <taxon>Kickxellomycetes</taxon>
        <taxon>Kickxellales</taxon>
        <taxon>Kickxellaceae</taxon>
        <taxon>Coemansia</taxon>
    </lineage>
</organism>
<reference evidence="2" key="1">
    <citation type="submission" date="2022-07" db="EMBL/GenBank/DDBJ databases">
        <title>Phylogenomic reconstructions and comparative analyses of Kickxellomycotina fungi.</title>
        <authorList>
            <person name="Reynolds N.K."/>
            <person name="Stajich J.E."/>
            <person name="Barry K."/>
            <person name="Grigoriev I.V."/>
            <person name="Crous P."/>
            <person name="Smith M.E."/>
        </authorList>
    </citation>
    <scope>NUCLEOTIDE SEQUENCE</scope>
    <source>
        <strain evidence="2">CBS 109367</strain>
    </source>
</reference>